<dbReference type="InterPro" id="IPR000281">
    <property type="entry name" value="HTH_RpiR"/>
</dbReference>
<dbReference type="InterPro" id="IPR001347">
    <property type="entry name" value="SIS_dom"/>
</dbReference>
<dbReference type="InterPro" id="IPR046348">
    <property type="entry name" value="SIS_dom_sf"/>
</dbReference>
<keyword evidence="4" id="KW-1185">Reference proteome</keyword>
<dbReference type="GO" id="GO:0003677">
    <property type="term" value="F:DNA binding"/>
    <property type="evidence" value="ECO:0007669"/>
    <property type="project" value="UniProtKB-KW"/>
</dbReference>
<evidence type="ECO:0000259" key="2">
    <source>
        <dbReference type="PROSITE" id="PS51464"/>
    </source>
</evidence>
<dbReference type="Proteomes" id="UP000198806">
    <property type="component" value="Unassembled WGS sequence"/>
</dbReference>
<dbReference type="Pfam" id="PF01418">
    <property type="entry name" value="HTH_6"/>
    <property type="match status" value="1"/>
</dbReference>
<keyword evidence="3" id="KW-0238">DNA-binding</keyword>
<dbReference type="AlphaFoldDB" id="A0A1I5IIL5"/>
<dbReference type="PANTHER" id="PTHR30514">
    <property type="entry name" value="GLUCOKINASE"/>
    <property type="match status" value="1"/>
</dbReference>
<dbReference type="Gene3D" id="1.10.10.10">
    <property type="entry name" value="Winged helix-like DNA-binding domain superfamily/Winged helix DNA-binding domain"/>
    <property type="match status" value="1"/>
</dbReference>
<dbReference type="RefSeq" id="WP_170848066.1">
    <property type="nucleotide sequence ID" value="NZ_BAABFM010000010.1"/>
</dbReference>
<dbReference type="STRING" id="1527.SAMN04489757_14610"/>
<evidence type="ECO:0000259" key="1">
    <source>
        <dbReference type="PROSITE" id="PS51071"/>
    </source>
</evidence>
<dbReference type="PROSITE" id="PS51464">
    <property type="entry name" value="SIS"/>
    <property type="match status" value="1"/>
</dbReference>
<evidence type="ECO:0000313" key="4">
    <source>
        <dbReference type="Proteomes" id="UP000198806"/>
    </source>
</evidence>
<dbReference type="PANTHER" id="PTHR30514:SF21">
    <property type="entry name" value="RPIR-FAMILY TRANSCRIPTIONAL REGULATOR"/>
    <property type="match status" value="1"/>
</dbReference>
<feature type="domain" description="HTH rpiR-type" evidence="1">
    <location>
        <begin position="8"/>
        <end position="84"/>
    </location>
</feature>
<dbReference type="InterPro" id="IPR009057">
    <property type="entry name" value="Homeodomain-like_sf"/>
</dbReference>
<dbReference type="PROSITE" id="PS51071">
    <property type="entry name" value="HTH_RPIR"/>
    <property type="match status" value="1"/>
</dbReference>
<accession>A0A1I5IIL5</accession>
<dbReference type="InterPro" id="IPR036388">
    <property type="entry name" value="WH-like_DNA-bd_sf"/>
</dbReference>
<name>A0A1I5IIL5_9FIRM</name>
<dbReference type="GO" id="GO:0097367">
    <property type="term" value="F:carbohydrate derivative binding"/>
    <property type="evidence" value="ECO:0007669"/>
    <property type="project" value="InterPro"/>
</dbReference>
<dbReference type="GO" id="GO:0003700">
    <property type="term" value="F:DNA-binding transcription factor activity"/>
    <property type="evidence" value="ECO:0007669"/>
    <property type="project" value="InterPro"/>
</dbReference>
<gene>
    <name evidence="3" type="ORF">SAMN04489757_14610</name>
</gene>
<dbReference type="GO" id="GO:1901135">
    <property type="term" value="P:carbohydrate derivative metabolic process"/>
    <property type="evidence" value="ECO:0007669"/>
    <property type="project" value="InterPro"/>
</dbReference>
<dbReference type="SUPFAM" id="SSF53697">
    <property type="entry name" value="SIS domain"/>
    <property type="match status" value="1"/>
</dbReference>
<dbReference type="Gene3D" id="3.40.50.10490">
    <property type="entry name" value="Glucose-6-phosphate isomerase like protein, domain 1"/>
    <property type="match status" value="1"/>
</dbReference>
<protein>
    <submittedName>
        <fullName evidence="3">DNA-binding transcriptional regulator, MurR/RpiR family, contains HTH and SIS domains</fullName>
    </submittedName>
</protein>
<reference evidence="3 4" key="1">
    <citation type="submission" date="2016-10" db="EMBL/GenBank/DDBJ databases">
        <authorList>
            <person name="de Groot N.N."/>
        </authorList>
    </citation>
    <scope>NUCLEOTIDE SEQUENCE [LARGE SCALE GENOMIC DNA]</scope>
    <source>
        <strain evidence="3 4">DSM 1283</strain>
    </source>
</reference>
<dbReference type="SUPFAM" id="SSF46689">
    <property type="entry name" value="Homeodomain-like"/>
    <property type="match status" value="1"/>
</dbReference>
<proteinExistence type="predicted"/>
<dbReference type="EMBL" id="FOWD01000046">
    <property type="protein sequence ID" value="SFO60478.1"/>
    <property type="molecule type" value="Genomic_DNA"/>
</dbReference>
<feature type="domain" description="SIS" evidence="2">
    <location>
        <begin position="115"/>
        <end position="258"/>
    </location>
</feature>
<dbReference type="InterPro" id="IPR047640">
    <property type="entry name" value="RpiR-like"/>
</dbReference>
<evidence type="ECO:0000313" key="3">
    <source>
        <dbReference type="EMBL" id="SFO60478.1"/>
    </source>
</evidence>
<organism evidence="3 4">
    <name type="scientific">Anaerocolumna aminovalerica</name>
    <dbReference type="NCBI Taxonomy" id="1527"/>
    <lineage>
        <taxon>Bacteria</taxon>
        <taxon>Bacillati</taxon>
        <taxon>Bacillota</taxon>
        <taxon>Clostridia</taxon>
        <taxon>Lachnospirales</taxon>
        <taxon>Lachnospiraceae</taxon>
        <taxon>Anaerocolumna</taxon>
    </lineage>
</organism>
<sequence length="276" mass="31162">MNKDNGLFSIMSRIDCMSNQFTKTDWKIFKFIKNNTNQFLSLNAQELGKVIGTSDASVIRFSQKIGFSGLNEMRYSLQSEMVKNTSVSHHTDYSTLMRETQLVIENIYHTTSQSLVSRLRLKVKSSKRCFLVALDDKNIADIISEKFMAIGINIIPLTNINALKMYGSHSESDDLFIVISYTGNSKALSSVLEDITDHGSYVALISNYEKSLCADNSDIVMLIPKTNLLISSAVISKELIILTLFDLIFQNFITEDTDYFDMLQKTVSYINDGDDI</sequence>